<dbReference type="InterPro" id="IPR000671">
    <property type="entry name" value="Peptidase_A31"/>
</dbReference>
<dbReference type="Gene3D" id="3.40.50.1450">
    <property type="entry name" value="HybD-like"/>
    <property type="match status" value="1"/>
</dbReference>
<dbReference type="EMBL" id="BAAAPC010000014">
    <property type="protein sequence ID" value="GAA2004280.1"/>
    <property type="molecule type" value="Genomic_DNA"/>
</dbReference>
<organism evidence="5 6">
    <name type="scientific">Nocardiopsis rhodophaea</name>
    <dbReference type="NCBI Taxonomy" id="280238"/>
    <lineage>
        <taxon>Bacteria</taxon>
        <taxon>Bacillati</taxon>
        <taxon>Actinomycetota</taxon>
        <taxon>Actinomycetes</taxon>
        <taxon>Streptosporangiales</taxon>
        <taxon>Nocardiopsidaceae</taxon>
        <taxon>Nocardiopsis</taxon>
    </lineage>
</organism>
<dbReference type="CDD" id="cd06068">
    <property type="entry name" value="H2MP_like-1"/>
    <property type="match status" value="1"/>
</dbReference>
<dbReference type="SUPFAM" id="SSF53163">
    <property type="entry name" value="HybD-like"/>
    <property type="match status" value="1"/>
</dbReference>
<accession>A0ABP5EQ82</accession>
<dbReference type="PANTHER" id="PTHR30302">
    <property type="entry name" value="HYDROGENASE 1 MATURATION PROTEASE"/>
    <property type="match status" value="1"/>
</dbReference>
<dbReference type="PANTHER" id="PTHR30302:SF1">
    <property type="entry name" value="HYDROGENASE 2 MATURATION PROTEASE"/>
    <property type="match status" value="1"/>
</dbReference>
<dbReference type="Pfam" id="PF01750">
    <property type="entry name" value="HycI"/>
    <property type="match status" value="1"/>
</dbReference>
<evidence type="ECO:0000256" key="1">
    <source>
        <dbReference type="ARBA" id="ARBA00006814"/>
    </source>
</evidence>
<keyword evidence="3" id="KW-0064">Aspartyl protease</keyword>
<dbReference type="InterPro" id="IPR023430">
    <property type="entry name" value="Pept_HybD-like_dom_sf"/>
</dbReference>
<dbReference type="GO" id="GO:0006508">
    <property type="term" value="P:proteolysis"/>
    <property type="evidence" value="ECO:0007669"/>
    <property type="project" value="UniProtKB-KW"/>
</dbReference>
<keyword evidence="4" id="KW-0378">Hydrolase</keyword>
<dbReference type="GO" id="GO:0008233">
    <property type="term" value="F:peptidase activity"/>
    <property type="evidence" value="ECO:0007669"/>
    <property type="project" value="UniProtKB-KW"/>
</dbReference>
<proteinExistence type="inferred from homology"/>
<comment type="caution">
    <text evidence="5">The sequence shown here is derived from an EMBL/GenBank/DDBJ whole genome shotgun (WGS) entry which is preliminary data.</text>
</comment>
<dbReference type="PRINTS" id="PR00446">
    <property type="entry name" value="HYDRGNUPTAKE"/>
</dbReference>
<keyword evidence="2 5" id="KW-0645">Protease</keyword>
<gene>
    <name evidence="5" type="ORF">GCM10009799_34370</name>
</gene>
<evidence type="ECO:0000256" key="4">
    <source>
        <dbReference type="ARBA" id="ARBA00022801"/>
    </source>
</evidence>
<keyword evidence="6" id="KW-1185">Reference proteome</keyword>
<name>A0ABP5EQ82_9ACTN</name>
<dbReference type="RefSeq" id="WP_344163754.1">
    <property type="nucleotide sequence ID" value="NZ_BAAAPC010000014.1"/>
</dbReference>
<evidence type="ECO:0000313" key="6">
    <source>
        <dbReference type="Proteomes" id="UP001501585"/>
    </source>
</evidence>
<dbReference type="NCBIfam" id="TIGR00072">
    <property type="entry name" value="hydrog_prot"/>
    <property type="match status" value="1"/>
</dbReference>
<protein>
    <submittedName>
        <fullName evidence="5">Hydrogenase maturation protease</fullName>
    </submittedName>
</protein>
<evidence type="ECO:0000256" key="3">
    <source>
        <dbReference type="ARBA" id="ARBA00022750"/>
    </source>
</evidence>
<evidence type="ECO:0000256" key="2">
    <source>
        <dbReference type="ARBA" id="ARBA00022670"/>
    </source>
</evidence>
<reference evidence="6" key="1">
    <citation type="journal article" date="2019" name="Int. J. Syst. Evol. Microbiol.">
        <title>The Global Catalogue of Microorganisms (GCM) 10K type strain sequencing project: providing services to taxonomists for standard genome sequencing and annotation.</title>
        <authorList>
            <consortium name="The Broad Institute Genomics Platform"/>
            <consortium name="The Broad Institute Genome Sequencing Center for Infectious Disease"/>
            <person name="Wu L."/>
            <person name="Ma J."/>
        </authorList>
    </citation>
    <scope>NUCLEOTIDE SEQUENCE [LARGE SCALE GENOMIC DNA]</scope>
    <source>
        <strain evidence="6">JCM 15313</strain>
    </source>
</reference>
<sequence length="165" mass="17034">MSGGTLVAGVGNIFHGDDAFGVEVANRLAACPPPGDVHVADFGIRGLHLAYELLNGYDTLILVDATQRGGAPGTLYVLDIDPDAAPEPDATGPGALMDGHDLTPETVFALLRSLGGRVDTVRVVGCEPDRVDDHIGLSAPVATAVDEAVRVVWDLATANQPEGQT</sequence>
<dbReference type="Proteomes" id="UP001501585">
    <property type="component" value="Unassembled WGS sequence"/>
</dbReference>
<comment type="similarity">
    <text evidence="1">Belongs to the peptidase A31 family.</text>
</comment>
<evidence type="ECO:0000313" key="5">
    <source>
        <dbReference type="EMBL" id="GAA2004280.1"/>
    </source>
</evidence>